<organism evidence="2 3">
    <name type="scientific">candidate division WOR_3 bacterium SM23_42</name>
    <dbReference type="NCBI Taxonomy" id="1703779"/>
    <lineage>
        <taxon>Bacteria</taxon>
        <taxon>Bacteria division WOR-3</taxon>
    </lineage>
</organism>
<proteinExistence type="predicted"/>
<dbReference type="EMBL" id="LJUJ01000026">
    <property type="protein sequence ID" value="KPK62768.1"/>
    <property type="molecule type" value="Genomic_DNA"/>
</dbReference>
<dbReference type="Proteomes" id="UP000051373">
    <property type="component" value="Unassembled WGS sequence"/>
</dbReference>
<evidence type="ECO:0008006" key="4">
    <source>
        <dbReference type="Google" id="ProtNLM"/>
    </source>
</evidence>
<evidence type="ECO:0000313" key="3">
    <source>
        <dbReference type="Proteomes" id="UP000051373"/>
    </source>
</evidence>
<protein>
    <recommendedName>
        <fullName evidence="4">DUF2279 domain-containing protein</fullName>
    </recommendedName>
</protein>
<sequence length="309" mass="34718">MYTRIMAMMTLVAALNTLSSDTIPGRDGYGTWHNGDSSDVHTNDPGDPVSVNTTCGDDQLLDVPTEKTRNVALGVGLLAAEYTIGPVIAYNTWWQEGFVWDNPLNHIGEREPYYADNAWHIIGCVVVTDLHYYVMHDCFRSRHAVLLAPSLTLFTFTIVECLDALEKTGKWEFSLGDTWANVIGVGFWTLKHYYPDAPVDIRVGIRKWGDVIDLSKEALTAITDFDKFHAEKWDHYSILKVEGIFRVYKGFYCGVAISKKDSPSIENLWGITAGWDVVKGLQGMGFRNSLLETISKYVSVPVSVTYWLD</sequence>
<accession>A0A0S8FPU7</accession>
<evidence type="ECO:0000313" key="2">
    <source>
        <dbReference type="EMBL" id="KPK62768.1"/>
    </source>
</evidence>
<comment type="caution">
    <text evidence="2">The sequence shown here is derived from an EMBL/GenBank/DDBJ whole genome shotgun (WGS) entry which is preliminary data.</text>
</comment>
<feature type="region of interest" description="Disordered" evidence="1">
    <location>
        <begin position="29"/>
        <end position="48"/>
    </location>
</feature>
<dbReference type="AlphaFoldDB" id="A0A0S8FPU7"/>
<gene>
    <name evidence="2" type="ORF">AMJ83_09780</name>
</gene>
<reference evidence="2 3" key="1">
    <citation type="journal article" date="2015" name="Microbiome">
        <title>Genomic resolution of linkages in carbon, nitrogen, and sulfur cycling among widespread estuary sediment bacteria.</title>
        <authorList>
            <person name="Baker B.J."/>
            <person name="Lazar C.S."/>
            <person name="Teske A.P."/>
            <person name="Dick G.J."/>
        </authorList>
    </citation>
    <scope>NUCLEOTIDE SEQUENCE [LARGE SCALE GENOMIC DNA]</scope>
    <source>
        <strain evidence="2">SM23_42</strain>
    </source>
</reference>
<evidence type="ECO:0000256" key="1">
    <source>
        <dbReference type="SAM" id="MobiDB-lite"/>
    </source>
</evidence>
<name>A0A0S8FPU7_UNCW3</name>